<keyword evidence="7" id="KW-1185">Reference proteome</keyword>
<feature type="domain" description="Aspartate carbamoyltransferase regulatory subunit N-terminal" evidence="4">
    <location>
        <begin position="2"/>
        <end position="91"/>
    </location>
</feature>
<evidence type="ECO:0000259" key="5">
    <source>
        <dbReference type="Pfam" id="PF02748"/>
    </source>
</evidence>
<evidence type="ECO:0000313" key="7">
    <source>
        <dbReference type="Proteomes" id="UP000009223"/>
    </source>
</evidence>
<dbReference type="GO" id="GO:0009347">
    <property type="term" value="C:aspartate carbamoyltransferase complex"/>
    <property type="evidence" value="ECO:0007669"/>
    <property type="project" value="InterPro"/>
</dbReference>
<dbReference type="InterPro" id="IPR020542">
    <property type="entry name" value="Asp_carbamoyltrfase_reg_C"/>
</dbReference>
<evidence type="ECO:0000256" key="1">
    <source>
        <dbReference type="ARBA" id="ARBA00022723"/>
    </source>
</evidence>
<dbReference type="RefSeq" id="WP_015706793.1">
    <property type="nucleotide sequence ID" value="NC_015578.1"/>
</dbReference>
<dbReference type="Pfam" id="PF01948">
    <property type="entry name" value="PyrI"/>
    <property type="match status" value="1"/>
</dbReference>
<accession>F5YIX2</accession>
<dbReference type="GO" id="GO:0006221">
    <property type="term" value="P:pyrimidine nucleotide biosynthetic process"/>
    <property type="evidence" value="ECO:0007669"/>
    <property type="project" value="UniProtKB-KW"/>
</dbReference>
<dbReference type="PANTHER" id="PTHR35805">
    <property type="entry name" value="ASPARTATE CARBAMOYLTRANSFERASE REGULATORY CHAIN"/>
    <property type="match status" value="1"/>
</dbReference>
<keyword evidence="6" id="KW-0808">Transferase</keyword>
<gene>
    <name evidence="6" type="ordered locus">TREPR_3501</name>
</gene>
<dbReference type="InterPro" id="IPR036792">
    <property type="entry name" value="Asp_carbatrfase_reg_C_sf"/>
</dbReference>
<dbReference type="AlphaFoldDB" id="F5YIX2"/>
<dbReference type="SUPFAM" id="SSF57825">
    <property type="entry name" value="Aspartate carbamoyltransferase, Regulatory-chain, C-terminal domain"/>
    <property type="match status" value="1"/>
</dbReference>
<organism evidence="6 7">
    <name type="scientific">Treponema primitia (strain ATCC BAA-887 / DSM 12427 / ZAS-2)</name>
    <dbReference type="NCBI Taxonomy" id="545694"/>
    <lineage>
        <taxon>Bacteria</taxon>
        <taxon>Pseudomonadati</taxon>
        <taxon>Spirochaetota</taxon>
        <taxon>Spirochaetia</taxon>
        <taxon>Spirochaetales</taxon>
        <taxon>Treponemataceae</taxon>
        <taxon>Treponema</taxon>
    </lineage>
</organism>
<reference evidence="6 7" key="2">
    <citation type="journal article" date="2011" name="ISME J.">
        <title>RNA-seq reveals cooperative metabolic interactions between two termite-gut spirochete species in co-culture.</title>
        <authorList>
            <person name="Rosenthal A.Z."/>
            <person name="Matson E.G."/>
            <person name="Eldar A."/>
            <person name="Leadbetter J.R."/>
        </authorList>
    </citation>
    <scope>NUCLEOTIDE SEQUENCE [LARGE SCALE GENOMIC DNA]</scope>
    <source>
        <strain evidence="7">ATCC BAA-887 / DSM 12427 / ZAS-2</strain>
    </source>
</reference>
<dbReference type="GO" id="GO:0046872">
    <property type="term" value="F:metal ion binding"/>
    <property type="evidence" value="ECO:0007669"/>
    <property type="project" value="UniProtKB-KW"/>
</dbReference>
<dbReference type="GO" id="GO:0016740">
    <property type="term" value="F:transferase activity"/>
    <property type="evidence" value="ECO:0007669"/>
    <property type="project" value="UniProtKB-KW"/>
</dbReference>
<proteinExistence type="predicted"/>
<dbReference type="Gene3D" id="3.30.70.140">
    <property type="entry name" value="Aspartate carbamoyltransferase regulatory subunit, N-terminal domain"/>
    <property type="match status" value="1"/>
</dbReference>
<dbReference type="eggNOG" id="COG1781">
    <property type="taxonomic scope" value="Bacteria"/>
</dbReference>
<dbReference type="PANTHER" id="PTHR35805:SF1">
    <property type="entry name" value="ASPARTATE CARBAMOYLTRANSFERASE REGULATORY CHAIN"/>
    <property type="match status" value="1"/>
</dbReference>
<dbReference type="InterPro" id="IPR036793">
    <property type="entry name" value="Asp_carbatrfase_reg_N_sf"/>
</dbReference>
<keyword evidence="1" id="KW-0479">Metal-binding</keyword>
<evidence type="ECO:0000259" key="4">
    <source>
        <dbReference type="Pfam" id="PF01948"/>
    </source>
</evidence>
<evidence type="ECO:0000313" key="6">
    <source>
        <dbReference type="EMBL" id="AEF83863.1"/>
    </source>
</evidence>
<dbReference type="Proteomes" id="UP000009223">
    <property type="component" value="Chromosome"/>
</dbReference>
<feature type="domain" description="Aspartate carbamoyltransferase regulatory subunit C-terminal" evidence="5">
    <location>
        <begin position="95"/>
        <end position="138"/>
    </location>
</feature>
<dbReference type="STRING" id="545694.TREPR_3501"/>
<protein>
    <submittedName>
        <fullName evidence="6">Aspartate carbamoyltransferase, regulatory subunit</fullName>
    </submittedName>
</protein>
<dbReference type="SUPFAM" id="SSF54893">
    <property type="entry name" value="Aspartate carbamoyltransferase, Regulatory-chain, N-terminal domain"/>
    <property type="match status" value="1"/>
</dbReference>
<evidence type="ECO:0000256" key="2">
    <source>
        <dbReference type="ARBA" id="ARBA00022833"/>
    </source>
</evidence>
<keyword evidence="2" id="KW-0862">Zinc</keyword>
<keyword evidence="3" id="KW-0665">Pyrimidine biosynthesis</keyword>
<dbReference type="Pfam" id="PF02748">
    <property type="entry name" value="PyrI_C"/>
    <property type="match status" value="1"/>
</dbReference>
<dbReference type="GO" id="GO:0006207">
    <property type="term" value="P:'de novo' pyrimidine nucleobase biosynthetic process"/>
    <property type="evidence" value="ECO:0007669"/>
    <property type="project" value="InterPro"/>
</dbReference>
<dbReference type="InterPro" id="IPR002801">
    <property type="entry name" value="Asp_carbamoylTrfase_reg"/>
</dbReference>
<reference evidence="7" key="1">
    <citation type="submission" date="2009-12" db="EMBL/GenBank/DDBJ databases">
        <title>Complete sequence of Treponema primitia strain ZAS-2.</title>
        <authorList>
            <person name="Tetu S.G."/>
            <person name="Matson E."/>
            <person name="Ren Q."/>
            <person name="Seshadri R."/>
            <person name="Elbourne L."/>
            <person name="Hassan K.A."/>
            <person name="Durkin A."/>
            <person name="Radune D."/>
            <person name="Mohamoud Y."/>
            <person name="Shay R."/>
            <person name="Jin S."/>
            <person name="Zhang X."/>
            <person name="Lucey K."/>
            <person name="Ballor N.R."/>
            <person name="Ottesen E."/>
            <person name="Rosenthal R."/>
            <person name="Allen A."/>
            <person name="Leadbetter J.R."/>
            <person name="Paulsen I.T."/>
        </authorList>
    </citation>
    <scope>NUCLEOTIDE SEQUENCE [LARGE SCALE GENOMIC DNA]</scope>
    <source>
        <strain evidence="7">ATCC BAA-887 / DSM 12427 / ZAS-2</strain>
    </source>
</reference>
<dbReference type="OrthoDB" id="5599321at2"/>
<name>F5YIX2_TREPZ</name>
<sequence>MLNIAKIKNGIVIDHIKAGQGIRIFNWLGLGKAPYNVAFVVNASSKHMELKDIIKIDNTIAINYELLGLIDPDITINIIENEIITEKIKLQLPQRVEDIILCKNPRCVTSTETYVPHIFHLEDPALGTYRCEYCDEIRSAGDFR</sequence>
<evidence type="ECO:0000256" key="3">
    <source>
        <dbReference type="ARBA" id="ARBA00022975"/>
    </source>
</evidence>
<dbReference type="KEGG" id="tpi:TREPR_3501"/>
<dbReference type="InterPro" id="IPR020545">
    <property type="entry name" value="Asp_carbamoyltransf_reg_N"/>
</dbReference>
<dbReference type="EMBL" id="CP001843">
    <property type="protein sequence ID" value="AEF83863.1"/>
    <property type="molecule type" value="Genomic_DNA"/>
</dbReference>
<dbReference type="HOGENOM" id="CLU_128576_0_0_12"/>
<dbReference type="Gene3D" id="2.30.30.20">
    <property type="entry name" value="Aspartate carbamoyltransferase regulatory subunit, C-terminal domain"/>
    <property type="match status" value="1"/>
</dbReference>
<dbReference type="NCBIfam" id="NF002063">
    <property type="entry name" value="PRK00893.1-3"/>
    <property type="match status" value="1"/>
</dbReference>